<feature type="domain" description="Type I restriction modification DNA specificity" evidence="4">
    <location>
        <begin position="95"/>
        <end position="186"/>
    </location>
</feature>
<evidence type="ECO:0000256" key="2">
    <source>
        <dbReference type="ARBA" id="ARBA00022747"/>
    </source>
</evidence>
<evidence type="ECO:0000256" key="1">
    <source>
        <dbReference type="ARBA" id="ARBA00010923"/>
    </source>
</evidence>
<dbReference type="Proteomes" id="UP000292039">
    <property type="component" value="Unassembled WGS sequence"/>
</dbReference>
<dbReference type="PANTHER" id="PTHR30408:SF12">
    <property type="entry name" value="TYPE I RESTRICTION ENZYME MJAVIII SPECIFICITY SUBUNIT"/>
    <property type="match status" value="1"/>
</dbReference>
<dbReference type="InterPro" id="IPR052021">
    <property type="entry name" value="Type-I_RS_S_subunit"/>
</dbReference>
<keyword evidence="3" id="KW-0238">DNA-binding</keyword>
<dbReference type="RefSeq" id="WP_130487563.1">
    <property type="nucleotide sequence ID" value="NZ_CBCSEB010000018.1"/>
</dbReference>
<gene>
    <name evidence="5" type="ORF">EV679_2861</name>
</gene>
<comment type="similarity">
    <text evidence="1">Belongs to the type-I restriction system S methylase family.</text>
</comment>
<evidence type="ECO:0000259" key="4">
    <source>
        <dbReference type="Pfam" id="PF01420"/>
    </source>
</evidence>
<reference evidence="5 6" key="1">
    <citation type="submission" date="2019-02" db="EMBL/GenBank/DDBJ databases">
        <title>Genomic Encyclopedia of Type Strains, Phase IV (KMG-IV): sequencing the most valuable type-strain genomes for metagenomic binning, comparative biology and taxonomic classification.</title>
        <authorList>
            <person name="Goeker M."/>
        </authorList>
    </citation>
    <scope>NUCLEOTIDE SEQUENCE [LARGE SCALE GENOMIC DNA]</scope>
    <source>
        <strain evidence="5 6">DSM 16618</strain>
    </source>
</reference>
<evidence type="ECO:0000313" key="5">
    <source>
        <dbReference type="EMBL" id="RZS66704.1"/>
    </source>
</evidence>
<feature type="domain" description="Type I restriction modification DNA specificity" evidence="4">
    <location>
        <begin position="236"/>
        <end position="387"/>
    </location>
</feature>
<dbReference type="SUPFAM" id="SSF116734">
    <property type="entry name" value="DNA methylase specificity domain"/>
    <property type="match status" value="2"/>
</dbReference>
<evidence type="ECO:0000256" key="3">
    <source>
        <dbReference type="ARBA" id="ARBA00023125"/>
    </source>
</evidence>
<dbReference type="GO" id="GO:0003677">
    <property type="term" value="F:DNA binding"/>
    <property type="evidence" value="ECO:0007669"/>
    <property type="project" value="UniProtKB-KW"/>
</dbReference>
<protein>
    <submittedName>
        <fullName evidence="5">Type I restriction enzyme S subunit</fullName>
    </submittedName>
</protein>
<evidence type="ECO:0000313" key="6">
    <source>
        <dbReference type="Proteomes" id="UP000292039"/>
    </source>
</evidence>
<dbReference type="Gene3D" id="1.10.287.1120">
    <property type="entry name" value="Bipartite methylase S protein"/>
    <property type="match status" value="1"/>
</dbReference>
<dbReference type="Gene3D" id="3.90.220.20">
    <property type="entry name" value="DNA methylase specificity domains"/>
    <property type="match status" value="2"/>
</dbReference>
<dbReference type="InterPro" id="IPR044946">
    <property type="entry name" value="Restrct_endonuc_typeI_TRD_sf"/>
</dbReference>
<dbReference type="InterPro" id="IPR000055">
    <property type="entry name" value="Restrct_endonuc_typeI_TRD"/>
</dbReference>
<accession>A0A4Q7MF19</accession>
<dbReference type="PANTHER" id="PTHR30408">
    <property type="entry name" value="TYPE-1 RESTRICTION ENZYME ECOKI SPECIFICITY PROTEIN"/>
    <property type="match status" value="1"/>
</dbReference>
<organism evidence="5 6">
    <name type="scientific">Kerstersia gyiorum</name>
    <dbReference type="NCBI Taxonomy" id="206506"/>
    <lineage>
        <taxon>Bacteria</taxon>
        <taxon>Pseudomonadati</taxon>
        <taxon>Pseudomonadota</taxon>
        <taxon>Betaproteobacteria</taxon>
        <taxon>Burkholderiales</taxon>
        <taxon>Alcaligenaceae</taxon>
        <taxon>Kerstersia</taxon>
    </lineage>
</organism>
<name>A0A4Q7MF19_9BURK</name>
<dbReference type="AlphaFoldDB" id="A0A4Q7MF19"/>
<keyword evidence="2" id="KW-0680">Restriction system</keyword>
<proteinExistence type="inferred from homology"/>
<dbReference type="GO" id="GO:0009307">
    <property type="term" value="P:DNA restriction-modification system"/>
    <property type="evidence" value="ECO:0007669"/>
    <property type="project" value="UniProtKB-KW"/>
</dbReference>
<sequence>MSSEWSKSYFLNDLCLKITDGAHQSPKSVLKGKPMASVKDMTSSGIDLSNARRISPKDFESLVAQGCQPQIGDVLIAKDGNSALDTVCCLNEPLDAVLLSSVAILRPNPELLYPLFLKYYLSSQDVISYLKSNFISGAAIPRVVLRDFKKARINLPSLASQKAIAKTLKTLDDRITLLRETNKTLESIAQAFFKSWFVDFNPVRAKMEGRQPEGMDEATAALFPDSFEESELGLVPKGWTTTTIQNVCEIITNGSTPSRANSEYWENGDIPWIKTGELADGFLISSGEKITGKALSKTSVKLLPENSILMAIYAAPTVGRLGVLTQPSTFNQACTGLIPKNDIGTWFLFWTLFFGREWFNSRANGAAQQNISKKIVEGYKIVLPPKRHLSKFDDIASQVHKKIRANAENISILSRLRDTLLPRLISGQLRLPEVQEQTENALT</sequence>
<dbReference type="Pfam" id="PF01420">
    <property type="entry name" value="Methylase_S"/>
    <property type="match status" value="2"/>
</dbReference>
<comment type="caution">
    <text evidence="5">The sequence shown here is derived from an EMBL/GenBank/DDBJ whole genome shotgun (WGS) entry which is preliminary data.</text>
</comment>
<dbReference type="EMBL" id="SGWZ01000005">
    <property type="protein sequence ID" value="RZS66704.1"/>
    <property type="molecule type" value="Genomic_DNA"/>
</dbReference>